<evidence type="ECO:0000256" key="6">
    <source>
        <dbReference type="PIRSR" id="PIRSR037505-2"/>
    </source>
</evidence>
<dbReference type="Gene3D" id="3.20.20.330">
    <property type="entry name" value="Homocysteine-binding-like domain"/>
    <property type="match status" value="1"/>
</dbReference>
<keyword evidence="4 5" id="KW-0862">Zinc</keyword>
<dbReference type="PANTHER" id="PTHR46015">
    <property type="entry name" value="ZGC:172121"/>
    <property type="match status" value="1"/>
</dbReference>
<keyword evidence="10" id="KW-1185">Reference proteome</keyword>
<comment type="pathway">
    <text evidence="5">Amino-acid biosynthesis; L-methionine biosynthesis via de novo pathway; L-methionine from L-homocysteine (BhmT route): step 1/1.</text>
</comment>
<dbReference type="Proteomes" id="UP001152622">
    <property type="component" value="Chromosome 9"/>
</dbReference>
<keyword evidence="1 5" id="KW-0489">Methyltransferase</keyword>
<evidence type="ECO:0000313" key="9">
    <source>
        <dbReference type="EMBL" id="KAJ8350382.1"/>
    </source>
</evidence>
<dbReference type="AlphaFoldDB" id="A0A9Q1F3K6"/>
<feature type="binding site" evidence="6 7">
    <location>
        <position position="282"/>
    </location>
    <ligand>
        <name>Zn(2+)</name>
        <dbReference type="ChEBI" id="CHEBI:29105"/>
    </ligand>
</feature>
<reference evidence="9" key="1">
    <citation type="journal article" date="2023" name="Science">
        <title>Genome structures resolve the early diversification of teleost fishes.</title>
        <authorList>
            <person name="Parey E."/>
            <person name="Louis A."/>
            <person name="Montfort J."/>
            <person name="Bouchez O."/>
            <person name="Roques C."/>
            <person name="Iampietro C."/>
            <person name="Lluch J."/>
            <person name="Castinel A."/>
            <person name="Donnadieu C."/>
            <person name="Desvignes T."/>
            <person name="Floi Bucao C."/>
            <person name="Jouanno E."/>
            <person name="Wen M."/>
            <person name="Mejri S."/>
            <person name="Dirks R."/>
            <person name="Jansen H."/>
            <person name="Henkel C."/>
            <person name="Chen W.J."/>
            <person name="Zahm M."/>
            <person name="Cabau C."/>
            <person name="Klopp C."/>
            <person name="Thompson A.W."/>
            <person name="Robinson-Rechavi M."/>
            <person name="Braasch I."/>
            <person name="Lecointre G."/>
            <person name="Bobe J."/>
            <person name="Postlethwait J.H."/>
            <person name="Berthelot C."/>
            <person name="Roest Crollius H."/>
            <person name="Guiguen Y."/>
        </authorList>
    </citation>
    <scope>NUCLEOTIDE SEQUENCE</scope>
    <source>
        <strain evidence="9">WJC10195</strain>
    </source>
</reference>
<dbReference type="GO" id="GO:0008898">
    <property type="term" value="F:S-adenosylmethionine-homocysteine S-methyltransferase activity"/>
    <property type="evidence" value="ECO:0007669"/>
    <property type="project" value="TreeGrafter"/>
</dbReference>
<protein>
    <recommendedName>
        <fullName evidence="8">Hcy-binding domain-containing protein</fullName>
    </recommendedName>
</protein>
<evidence type="ECO:0000256" key="2">
    <source>
        <dbReference type="ARBA" id="ARBA00022679"/>
    </source>
</evidence>
<dbReference type="Pfam" id="PF02574">
    <property type="entry name" value="S-methyl_trans"/>
    <property type="match status" value="1"/>
</dbReference>
<dbReference type="EMBL" id="JAINUF010000009">
    <property type="protein sequence ID" value="KAJ8350382.1"/>
    <property type="molecule type" value="Genomic_DNA"/>
</dbReference>
<dbReference type="InterPro" id="IPR051486">
    <property type="entry name" value="Hcy_S-methyltransferase"/>
</dbReference>
<feature type="domain" description="Hcy-binding" evidence="8">
    <location>
        <begin position="52"/>
        <end position="363"/>
    </location>
</feature>
<name>A0A9Q1F3K6_SYNKA</name>
<dbReference type="InterPro" id="IPR017226">
    <property type="entry name" value="BHMT-like"/>
</dbReference>
<dbReference type="PROSITE" id="PS51257">
    <property type="entry name" value="PROKAR_LIPOPROTEIN"/>
    <property type="match status" value="1"/>
</dbReference>
<evidence type="ECO:0000256" key="4">
    <source>
        <dbReference type="ARBA" id="ARBA00022833"/>
    </source>
</evidence>
<dbReference type="SUPFAM" id="SSF82282">
    <property type="entry name" value="Homocysteine S-methyltransferase"/>
    <property type="match status" value="1"/>
</dbReference>
<evidence type="ECO:0000256" key="7">
    <source>
        <dbReference type="PROSITE-ProRule" id="PRU00333"/>
    </source>
</evidence>
<gene>
    <name evidence="9" type="ORF">SKAU_G00255120</name>
</gene>
<feature type="binding site" evidence="7">
    <location>
        <position position="349"/>
    </location>
    <ligand>
        <name>Zn(2+)</name>
        <dbReference type="ChEBI" id="CHEBI:29105"/>
    </ligand>
</feature>
<dbReference type="GO" id="GO:0032259">
    <property type="term" value="P:methylation"/>
    <property type="evidence" value="ECO:0007669"/>
    <property type="project" value="UniProtKB-KW"/>
</dbReference>
<dbReference type="InterPro" id="IPR003726">
    <property type="entry name" value="HCY_dom"/>
</dbReference>
<dbReference type="InterPro" id="IPR036589">
    <property type="entry name" value="HCY_dom_sf"/>
</dbReference>
<evidence type="ECO:0000256" key="1">
    <source>
        <dbReference type="ARBA" id="ARBA00022603"/>
    </source>
</evidence>
<accession>A0A9Q1F3K6</accession>
<dbReference type="PANTHER" id="PTHR46015:SF1">
    <property type="entry name" value="HOMOCYSTEINE S-METHYLTRANSFERASE-LIKE ISOFORM 1"/>
    <property type="match status" value="1"/>
</dbReference>
<dbReference type="OrthoDB" id="261426at2759"/>
<evidence type="ECO:0000259" key="8">
    <source>
        <dbReference type="PROSITE" id="PS50970"/>
    </source>
</evidence>
<evidence type="ECO:0000256" key="3">
    <source>
        <dbReference type="ARBA" id="ARBA00022723"/>
    </source>
</evidence>
<dbReference type="NCBIfam" id="NF007020">
    <property type="entry name" value="PRK09485.1"/>
    <property type="match status" value="1"/>
</dbReference>
<keyword evidence="2 5" id="KW-0808">Transferase</keyword>
<comment type="subunit">
    <text evidence="5">Homotetramer.</text>
</comment>
<evidence type="ECO:0000256" key="5">
    <source>
        <dbReference type="PIRNR" id="PIRNR037505"/>
    </source>
</evidence>
<dbReference type="PROSITE" id="PS50970">
    <property type="entry name" value="HCY"/>
    <property type="match status" value="1"/>
</dbReference>
<dbReference type="GO" id="GO:0009086">
    <property type="term" value="P:methionine biosynthetic process"/>
    <property type="evidence" value="ECO:0007669"/>
    <property type="project" value="InterPro"/>
</dbReference>
<organism evidence="9 10">
    <name type="scientific">Synaphobranchus kaupii</name>
    <name type="common">Kaup's arrowtooth eel</name>
    <dbReference type="NCBI Taxonomy" id="118154"/>
    <lineage>
        <taxon>Eukaryota</taxon>
        <taxon>Metazoa</taxon>
        <taxon>Chordata</taxon>
        <taxon>Craniata</taxon>
        <taxon>Vertebrata</taxon>
        <taxon>Euteleostomi</taxon>
        <taxon>Actinopterygii</taxon>
        <taxon>Neopterygii</taxon>
        <taxon>Teleostei</taxon>
        <taxon>Anguilliformes</taxon>
        <taxon>Synaphobranchidae</taxon>
        <taxon>Synaphobranchus</taxon>
    </lineage>
</organism>
<sequence>MTRLANCFVKTPLTASHSMSACCLSNKFQVWTFQRSNDSGDHRTENNLRKGLFSESLRMAEDPVILDGGLATELEAAGLKLQGDPLWSARILHMNPQAIKEAHGRFLHCGADVITTATYQASVEGFVQHLGLTSELASQLLMSGVELAKQAVQDFMADGAYPGRRIPLVAGSVGPYGAFLHDGSEYSGAYEERMSKDELKAWHRPQIQCLVSAGVDLIAMETIPSLKEAEALVELLHEFPNSKAWLSFSCKDAQCISNGRRFSEAVQVARRSKQLVAIGVNCCEPTLVEPLLESAAPHKNPDLSWVVYPNNGDKWVKGIGWQTSENKVCLADLSTNWRRQGAAWIGGCCRVSPADIAAVRHQLHGSKWNETA</sequence>
<comment type="cofactor">
    <cofactor evidence="5 6">
        <name>Zn(2+)</name>
        <dbReference type="ChEBI" id="CHEBI:29105"/>
    </cofactor>
    <text evidence="5 6">Binds 1 zinc ion per subunit.</text>
</comment>
<keyword evidence="3 5" id="KW-0479">Metal-binding</keyword>
<dbReference type="GO" id="GO:0008270">
    <property type="term" value="F:zinc ion binding"/>
    <property type="evidence" value="ECO:0007669"/>
    <property type="project" value="UniProtKB-UniRule"/>
</dbReference>
<proteinExistence type="predicted"/>
<dbReference type="PIRSF" id="PIRSF037505">
    <property type="entry name" value="Betaine_HMT"/>
    <property type="match status" value="1"/>
</dbReference>
<dbReference type="GO" id="GO:0033528">
    <property type="term" value="P:S-methylmethionine cycle"/>
    <property type="evidence" value="ECO:0007669"/>
    <property type="project" value="TreeGrafter"/>
</dbReference>
<comment type="function">
    <text evidence="5">Involved in the regulation of homocysteine metabolism.</text>
</comment>
<feature type="binding site" evidence="7">
    <location>
        <position position="348"/>
    </location>
    <ligand>
        <name>Zn(2+)</name>
        <dbReference type="ChEBI" id="CHEBI:29105"/>
    </ligand>
</feature>
<dbReference type="FunFam" id="3.20.20.330:FF:000002">
    <property type="entry name" value="Homocysteine S-methyltransferase"/>
    <property type="match status" value="1"/>
</dbReference>
<evidence type="ECO:0000313" key="10">
    <source>
        <dbReference type="Proteomes" id="UP001152622"/>
    </source>
</evidence>
<comment type="caution">
    <text evidence="9">The sequence shown here is derived from an EMBL/GenBank/DDBJ whole genome shotgun (WGS) entry which is preliminary data.</text>
</comment>